<keyword evidence="3" id="KW-1185">Reference proteome</keyword>
<protein>
    <recommendedName>
        <fullName evidence="4">Bowman-Birk serine protease inhibitors family domain-containing protein</fullName>
    </recommendedName>
</protein>
<proteinExistence type="predicted"/>
<dbReference type="EMBL" id="CM009753">
    <property type="protein sequence ID" value="PUZ58468.1"/>
    <property type="molecule type" value="Genomic_DNA"/>
</dbReference>
<evidence type="ECO:0000313" key="3">
    <source>
        <dbReference type="Proteomes" id="UP000244336"/>
    </source>
</evidence>
<evidence type="ECO:0000313" key="2">
    <source>
        <dbReference type="EMBL" id="PUZ58468.1"/>
    </source>
</evidence>
<evidence type="ECO:0008006" key="4">
    <source>
        <dbReference type="Google" id="ProtNLM"/>
    </source>
</evidence>
<name>A0A2T7DSA6_9POAL</name>
<organism evidence="2 3">
    <name type="scientific">Panicum hallii var. hallii</name>
    <dbReference type="NCBI Taxonomy" id="1504633"/>
    <lineage>
        <taxon>Eukaryota</taxon>
        <taxon>Viridiplantae</taxon>
        <taxon>Streptophyta</taxon>
        <taxon>Embryophyta</taxon>
        <taxon>Tracheophyta</taxon>
        <taxon>Spermatophyta</taxon>
        <taxon>Magnoliopsida</taxon>
        <taxon>Liliopsida</taxon>
        <taxon>Poales</taxon>
        <taxon>Poaceae</taxon>
        <taxon>PACMAD clade</taxon>
        <taxon>Panicoideae</taxon>
        <taxon>Panicodae</taxon>
        <taxon>Paniceae</taxon>
        <taxon>Panicinae</taxon>
        <taxon>Panicum</taxon>
        <taxon>Panicum sect. Panicum</taxon>
    </lineage>
</organism>
<keyword evidence="1" id="KW-0732">Signal</keyword>
<dbReference type="Proteomes" id="UP000244336">
    <property type="component" value="Chromosome 5"/>
</dbReference>
<dbReference type="AlphaFoldDB" id="A0A2T7DSA6"/>
<gene>
    <name evidence="2" type="ORF">GQ55_5G511400</name>
</gene>
<reference evidence="2 3" key="1">
    <citation type="submission" date="2018-04" db="EMBL/GenBank/DDBJ databases">
        <title>WGS assembly of Panicum hallii var. hallii HAL2.</title>
        <authorList>
            <person name="Lovell J."/>
            <person name="Jenkins J."/>
            <person name="Lowry D."/>
            <person name="Mamidi S."/>
            <person name="Sreedasyam A."/>
            <person name="Weng X."/>
            <person name="Barry K."/>
            <person name="Bonette J."/>
            <person name="Campitelli B."/>
            <person name="Daum C."/>
            <person name="Gordon S."/>
            <person name="Gould B."/>
            <person name="Lipzen A."/>
            <person name="MacQueen A."/>
            <person name="Palacio-Mejia J."/>
            <person name="Plott C."/>
            <person name="Shakirov E."/>
            <person name="Shu S."/>
            <person name="Yoshinaga Y."/>
            <person name="Zane M."/>
            <person name="Rokhsar D."/>
            <person name="Grimwood J."/>
            <person name="Schmutz J."/>
            <person name="Juenger T."/>
        </authorList>
    </citation>
    <scope>NUCLEOTIDE SEQUENCE [LARGE SCALE GENOMIC DNA]</scope>
    <source>
        <strain evidence="3">cv. HAL2</strain>
    </source>
</reference>
<dbReference type="Gramene" id="PUZ58468">
    <property type="protein sequence ID" value="PUZ58468"/>
    <property type="gene ID" value="GQ55_5G511400"/>
</dbReference>
<feature type="chain" id="PRO_5015624381" description="Bowman-Birk serine protease inhibitors family domain-containing protein" evidence="1">
    <location>
        <begin position="25"/>
        <end position="97"/>
    </location>
</feature>
<evidence type="ECO:0000256" key="1">
    <source>
        <dbReference type="SAM" id="SignalP"/>
    </source>
</evidence>
<accession>A0A2T7DSA6</accession>
<sequence length="97" mass="10408">MKASNVVTALFLLIAMLFGSPADASRSSSIAVAATTSKPLEASKVTLIFCAVSKCNFFSPSYDLCYCCPDASRREHCHLSMEECRANCASCKPKCLS</sequence>
<dbReference type="OrthoDB" id="691434at2759"/>
<feature type="signal peptide" evidence="1">
    <location>
        <begin position="1"/>
        <end position="24"/>
    </location>
</feature>